<feature type="domain" description="RNase H type-2" evidence="17">
    <location>
        <begin position="12"/>
        <end position="208"/>
    </location>
</feature>
<dbReference type="Pfam" id="PF01351">
    <property type="entry name" value="RNase_HII"/>
    <property type="match status" value="1"/>
</dbReference>
<dbReference type="GO" id="GO:0004523">
    <property type="term" value="F:RNA-DNA hybrid ribonuclease activity"/>
    <property type="evidence" value="ECO:0007669"/>
    <property type="project" value="UniProtKB-UniRule"/>
</dbReference>
<dbReference type="RefSeq" id="WP_127785033.1">
    <property type="nucleotide sequence ID" value="NZ_SACL01000001.1"/>
</dbReference>
<dbReference type="InterPro" id="IPR024567">
    <property type="entry name" value="RNase_HII/HIII_dom"/>
</dbReference>
<dbReference type="InterPro" id="IPR036397">
    <property type="entry name" value="RNaseH_sf"/>
</dbReference>
<evidence type="ECO:0000313" key="18">
    <source>
        <dbReference type="EMBL" id="RVT98561.1"/>
    </source>
</evidence>
<dbReference type="NCBIfam" id="NF000595">
    <property type="entry name" value="PRK00015.1-3"/>
    <property type="match status" value="1"/>
</dbReference>
<dbReference type="PROSITE" id="PS51975">
    <property type="entry name" value="RNASE_H_2"/>
    <property type="match status" value="1"/>
</dbReference>
<evidence type="ECO:0000256" key="8">
    <source>
        <dbReference type="ARBA" id="ARBA00022490"/>
    </source>
</evidence>
<comment type="caution">
    <text evidence="18">The sequence shown here is derived from an EMBL/GenBank/DDBJ whole genome shotgun (WGS) entry which is preliminary data.</text>
</comment>
<feature type="binding site" evidence="14 15">
    <location>
        <position position="18"/>
    </location>
    <ligand>
        <name>a divalent metal cation</name>
        <dbReference type="ChEBI" id="CHEBI:60240"/>
    </ligand>
</feature>
<comment type="cofactor">
    <cofactor evidence="2">
        <name>Mg(2+)</name>
        <dbReference type="ChEBI" id="CHEBI:18420"/>
    </cofactor>
</comment>
<evidence type="ECO:0000256" key="11">
    <source>
        <dbReference type="ARBA" id="ARBA00022759"/>
    </source>
</evidence>
<evidence type="ECO:0000256" key="13">
    <source>
        <dbReference type="ARBA" id="ARBA00023211"/>
    </source>
</evidence>
<dbReference type="PANTHER" id="PTHR10954">
    <property type="entry name" value="RIBONUCLEASE H2 SUBUNIT A"/>
    <property type="match status" value="1"/>
</dbReference>
<evidence type="ECO:0000256" key="15">
    <source>
        <dbReference type="PROSITE-ProRule" id="PRU01319"/>
    </source>
</evidence>
<comment type="catalytic activity">
    <reaction evidence="1 14 15 16">
        <text>Endonucleolytic cleavage to 5'-phosphomonoester.</text>
        <dbReference type="EC" id="3.1.26.4"/>
    </reaction>
</comment>
<comment type="similarity">
    <text evidence="5 14 16">Belongs to the RNase HII family.</text>
</comment>
<evidence type="ECO:0000256" key="14">
    <source>
        <dbReference type="HAMAP-Rule" id="MF_00052"/>
    </source>
</evidence>
<dbReference type="GO" id="GO:0003723">
    <property type="term" value="F:RNA binding"/>
    <property type="evidence" value="ECO:0007669"/>
    <property type="project" value="UniProtKB-UniRule"/>
</dbReference>
<name>A0A437MLN6_9PROT</name>
<dbReference type="GO" id="GO:0043137">
    <property type="term" value="P:DNA replication, removal of RNA primer"/>
    <property type="evidence" value="ECO:0007669"/>
    <property type="project" value="TreeGrafter"/>
</dbReference>
<evidence type="ECO:0000256" key="16">
    <source>
        <dbReference type="RuleBase" id="RU003515"/>
    </source>
</evidence>
<keyword evidence="19" id="KW-1185">Reference proteome</keyword>
<keyword evidence="13 14" id="KW-0464">Manganese</keyword>
<keyword evidence="8 14" id="KW-0963">Cytoplasm</keyword>
<dbReference type="InterPro" id="IPR012337">
    <property type="entry name" value="RNaseH-like_sf"/>
</dbReference>
<evidence type="ECO:0000256" key="1">
    <source>
        <dbReference type="ARBA" id="ARBA00000077"/>
    </source>
</evidence>
<gene>
    <name evidence="14" type="primary">rnhB</name>
    <name evidence="18" type="ORF">EOD42_00110</name>
</gene>
<dbReference type="InterPro" id="IPR001352">
    <property type="entry name" value="RNase_HII/HIII"/>
</dbReference>
<accession>A0A437MLN6</accession>
<dbReference type="CDD" id="cd07182">
    <property type="entry name" value="RNase_HII_bacteria_HII_like"/>
    <property type="match status" value="1"/>
</dbReference>
<dbReference type="OrthoDB" id="9803420at2"/>
<dbReference type="EMBL" id="SACL01000001">
    <property type="protein sequence ID" value="RVT98561.1"/>
    <property type="molecule type" value="Genomic_DNA"/>
</dbReference>
<evidence type="ECO:0000313" key="19">
    <source>
        <dbReference type="Proteomes" id="UP000282957"/>
    </source>
</evidence>
<sequence length="209" mass="21608">MPDFSLEREAGGLVAGVDEAGRGPLAGPVLAAAVVFPAGVPDALARMLDDSKKLTAARRQAAFAALVEARARGQAEWAAAAASCVEIGLLNILGATHLAMRRAVIRLPRAPGLVLIDGNRPPALPVASRCVVGGDAASFSIAAASIIAKVIRDRAMARLCLRWPGYGFSVHQGYPTAAHREALARLGASPHHRRGFGPVEAALRGMTAS</sequence>
<feature type="binding site" evidence="14 15">
    <location>
        <position position="117"/>
    </location>
    <ligand>
        <name>a divalent metal cation</name>
        <dbReference type="ChEBI" id="CHEBI:60240"/>
    </ligand>
</feature>
<dbReference type="Gene3D" id="3.30.420.10">
    <property type="entry name" value="Ribonuclease H-like superfamily/Ribonuclease H"/>
    <property type="match status" value="1"/>
</dbReference>
<evidence type="ECO:0000256" key="6">
    <source>
        <dbReference type="ARBA" id="ARBA00012180"/>
    </source>
</evidence>
<dbReference type="HAMAP" id="MF_00052_B">
    <property type="entry name" value="RNase_HII_B"/>
    <property type="match status" value="1"/>
</dbReference>
<keyword evidence="9 14" id="KW-0540">Nuclease</keyword>
<evidence type="ECO:0000259" key="17">
    <source>
        <dbReference type="PROSITE" id="PS51975"/>
    </source>
</evidence>
<dbReference type="GO" id="GO:0032299">
    <property type="term" value="C:ribonuclease H2 complex"/>
    <property type="evidence" value="ECO:0007669"/>
    <property type="project" value="TreeGrafter"/>
</dbReference>
<dbReference type="SUPFAM" id="SSF53098">
    <property type="entry name" value="Ribonuclease H-like"/>
    <property type="match status" value="1"/>
</dbReference>
<evidence type="ECO:0000256" key="12">
    <source>
        <dbReference type="ARBA" id="ARBA00022801"/>
    </source>
</evidence>
<evidence type="ECO:0000256" key="4">
    <source>
        <dbReference type="ARBA" id="ARBA00004496"/>
    </source>
</evidence>
<keyword evidence="11 14" id="KW-0255">Endonuclease</keyword>
<comment type="subcellular location">
    <subcellularLocation>
        <location evidence="4 14">Cytoplasm</location>
    </subcellularLocation>
</comment>
<keyword evidence="10 14" id="KW-0479">Metal-binding</keyword>
<evidence type="ECO:0000256" key="9">
    <source>
        <dbReference type="ARBA" id="ARBA00022722"/>
    </source>
</evidence>
<keyword evidence="12 14" id="KW-0378">Hydrolase</keyword>
<evidence type="ECO:0000256" key="7">
    <source>
        <dbReference type="ARBA" id="ARBA00019179"/>
    </source>
</evidence>
<dbReference type="PANTHER" id="PTHR10954:SF18">
    <property type="entry name" value="RIBONUCLEASE HII"/>
    <property type="match status" value="1"/>
</dbReference>
<dbReference type="GO" id="GO:0030145">
    <property type="term" value="F:manganese ion binding"/>
    <property type="evidence" value="ECO:0007669"/>
    <property type="project" value="UniProtKB-UniRule"/>
</dbReference>
<dbReference type="InterPro" id="IPR022898">
    <property type="entry name" value="RNase_HII"/>
</dbReference>
<dbReference type="AlphaFoldDB" id="A0A437MLN6"/>
<protein>
    <recommendedName>
        <fullName evidence="7 14">Ribonuclease HII</fullName>
        <shortName evidence="14">RNase HII</shortName>
        <ecNumber evidence="6 14">3.1.26.4</ecNumber>
    </recommendedName>
</protein>
<feature type="binding site" evidence="14 15">
    <location>
        <position position="19"/>
    </location>
    <ligand>
        <name>a divalent metal cation</name>
        <dbReference type="ChEBI" id="CHEBI:60240"/>
    </ligand>
</feature>
<evidence type="ECO:0000256" key="5">
    <source>
        <dbReference type="ARBA" id="ARBA00007383"/>
    </source>
</evidence>
<reference evidence="18 19" key="1">
    <citation type="submission" date="2019-01" db="EMBL/GenBank/DDBJ databases">
        <authorList>
            <person name="Chen W.-M."/>
        </authorList>
    </citation>
    <scope>NUCLEOTIDE SEQUENCE [LARGE SCALE GENOMIC DNA]</scope>
    <source>
        <strain evidence="18 19">CCP-6</strain>
    </source>
</reference>
<dbReference type="EC" id="3.1.26.4" evidence="6 14"/>
<dbReference type="GO" id="GO:0006298">
    <property type="term" value="P:mismatch repair"/>
    <property type="evidence" value="ECO:0007669"/>
    <property type="project" value="TreeGrafter"/>
</dbReference>
<comment type="cofactor">
    <cofactor evidence="14 15">
        <name>Mn(2+)</name>
        <dbReference type="ChEBI" id="CHEBI:29035"/>
    </cofactor>
    <cofactor evidence="14 15">
        <name>Mg(2+)</name>
        <dbReference type="ChEBI" id="CHEBI:18420"/>
    </cofactor>
    <text evidence="14 15">Manganese or magnesium. Binds 1 divalent metal ion per monomer in the absence of substrate. May bind a second metal ion after substrate binding.</text>
</comment>
<comment type="function">
    <text evidence="3 14 16">Endonuclease that specifically degrades the RNA of RNA-DNA hybrids.</text>
</comment>
<dbReference type="Proteomes" id="UP000282957">
    <property type="component" value="Unassembled WGS sequence"/>
</dbReference>
<evidence type="ECO:0000256" key="2">
    <source>
        <dbReference type="ARBA" id="ARBA00001946"/>
    </source>
</evidence>
<evidence type="ECO:0000256" key="10">
    <source>
        <dbReference type="ARBA" id="ARBA00022723"/>
    </source>
</evidence>
<evidence type="ECO:0000256" key="3">
    <source>
        <dbReference type="ARBA" id="ARBA00004065"/>
    </source>
</evidence>
<dbReference type="GO" id="GO:0005737">
    <property type="term" value="C:cytoplasm"/>
    <property type="evidence" value="ECO:0007669"/>
    <property type="project" value="UniProtKB-SubCell"/>
</dbReference>
<proteinExistence type="inferred from homology"/>
<organism evidence="18 19">
    <name type="scientific">Rhodovarius crocodyli</name>
    <dbReference type="NCBI Taxonomy" id="1979269"/>
    <lineage>
        <taxon>Bacteria</taxon>
        <taxon>Pseudomonadati</taxon>
        <taxon>Pseudomonadota</taxon>
        <taxon>Alphaproteobacteria</taxon>
        <taxon>Acetobacterales</taxon>
        <taxon>Roseomonadaceae</taxon>
        <taxon>Rhodovarius</taxon>
    </lineage>
</organism>